<evidence type="ECO:0000256" key="10">
    <source>
        <dbReference type="RuleBase" id="RU910715"/>
    </source>
</evidence>
<dbReference type="FunFam" id="1.20.1280.290:FF:000001">
    <property type="entry name" value="Bidirectional sugar transporter SWEET"/>
    <property type="match status" value="1"/>
</dbReference>
<feature type="transmembrane region" description="Helical" evidence="10">
    <location>
        <begin position="195"/>
        <end position="216"/>
    </location>
</feature>
<evidence type="ECO:0000256" key="1">
    <source>
        <dbReference type="ARBA" id="ARBA00004651"/>
    </source>
</evidence>
<comment type="caution">
    <text evidence="12">The sequence shown here is derived from an EMBL/GenBank/DDBJ whole genome shotgun (WGS) entry which is preliminary data.</text>
</comment>
<dbReference type="PANTHER" id="PTHR10791">
    <property type="entry name" value="RAG1-ACTIVATING PROTEIN 1"/>
    <property type="match status" value="1"/>
</dbReference>
<evidence type="ECO:0000256" key="2">
    <source>
        <dbReference type="ARBA" id="ARBA00007809"/>
    </source>
</evidence>
<feature type="transmembrane region" description="Helical" evidence="10">
    <location>
        <begin position="12"/>
        <end position="35"/>
    </location>
</feature>
<comment type="similarity">
    <text evidence="2 10">Belongs to the SWEET sugar transporter family.</text>
</comment>
<evidence type="ECO:0000256" key="9">
    <source>
        <dbReference type="ARBA" id="ARBA00023136"/>
    </source>
</evidence>
<dbReference type="InterPro" id="IPR047664">
    <property type="entry name" value="SWEET"/>
</dbReference>
<evidence type="ECO:0000256" key="6">
    <source>
        <dbReference type="ARBA" id="ARBA00022692"/>
    </source>
</evidence>
<gene>
    <name evidence="12" type="ORF">SLEP1_g6509</name>
</gene>
<keyword evidence="4" id="KW-1003">Cell membrane</keyword>
<dbReference type="GO" id="GO:0008515">
    <property type="term" value="F:sucrose transmembrane transporter activity"/>
    <property type="evidence" value="ECO:0007669"/>
    <property type="project" value="UniProtKB-ARBA"/>
</dbReference>
<dbReference type="InterPro" id="IPR004316">
    <property type="entry name" value="SWEET_rpt"/>
</dbReference>
<dbReference type="PANTHER" id="PTHR10791:SF222">
    <property type="entry name" value="BIDIRECTIONAL SUGAR TRANSPORTER SWEET15"/>
    <property type="match status" value="1"/>
</dbReference>
<dbReference type="GO" id="GO:0005886">
    <property type="term" value="C:plasma membrane"/>
    <property type="evidence" value="ECO:0007669"/>
    <property type="project" value="UniProtKB-SubCell"/>
</dbReference>
<dbReference type="Pfam" id="PF03083">
    <property type="entry name" value="MtN3_slv"/>
    <property type="match status" value="2"/>
</dbReference>
<evidence type="ECO:0000256" key="3">
    <source>
        <dbReference type="ARBA" id="ARBA00022448"/>
    </source>
</evidence>
<dbReference type="GO" id="GO:0051119">
    <property type="term" value="F:sugar transmembrane transporter activity"/>
    <property type="evidence" value="ECO:0007669"/>
    <property type="project" value="InterPro"/>
</dbReference>
<feature type="transmembrane region" description="Helical" evidence="10">
    <location>
        <begin position="133"/>
        <end position="155"/>
    </location>
</feature>
<comment type="subcellular location">
    <subcellularLocation>
        <location evidence="1 10">Cell membrane</location>
        <topology evidence="1 10">Multi-pass membrane protein</topology>
    </subcellularLocation>
</comment>
<dbReference type="EMBL" id="BPVZ01000006">
    <property type="protein sequence ID" value="GKU92836.1"/>
    <property type="molecule type" value="Genomic_DNA"/>
</dbReference>
<keyword evidence="6 10" id="KW-0812">Transmembrane</keyword>
<evidence type="ECO:0000256" key="7">
    <source>
        <dbReference type="ARBA" id="ARBA00022737"/>
    </source>
</evidence>
<feature type="region of interest" description="Disordered" evidence="11">
    <location>
        <begin position="256"/>
        <end position="291"/>
    </location>
</feature>
<keyword evidence="3 10" id="KW-0813">Transport</keyword>
<evidence type="ECO:0000256" key="5">
    <source>
        <dbReference type="ARBA" id="ARBA00022597"/>
    </source>
</evidence>
<proteinExistence type="inferred from homology"/>
<keyword evidence="9 10" id="KW-0472">Membrane</keyword>
<dbReference type="Proteomes" id="UP001054252">
    <property type="component" value="Unassembled WGS sequence"/>
</dbReference>
<name>A0AAV5I3N4_9ROSI</name>
<evidence type="ECO:0000256" key="11">
    <source>
        <dbReference type="SAM" id="MobiDB-lite"/>
    </source>
</evidence>
<dbReference type="Gene3D" id="1.20.1280.290">
    <property type="match status" value="2"/>
</dbReference>
<dbReference type="FunFam" id="1.20.1280.290:FF:000003">
    <property type="entry name" value="Bidirectional sugar transporter SWEET"/>
    <property type="match status" value="1"/>
</dbReference>
<dbReference type="AlphaFoldDB" id="A0AAV5I3N4"/>
<reference evidence="12 13" key="1">
    <citation type="journal article" date="2021" name="Commun. Biol.">
        <title>The genome of Shorea leprosula (Dipterocarpaceae) highlights the ecological relevance of drought in aseasonal tropical rainforests.</title>
        <authorList>
            <person name="Ng K.K.S."/>
            <person name="Kobayashi M.J."/>
            <person name="Fawcett J.A."/>
            <person name="Hatakeyama M."/>
            <person name="Paape T."/>
            <person name="Ng C.H."/>
            <person name="Ang C.C."/>
            <person name="Tnah L.H."/>
            <person name="Lee C.T."/>
            <person name="Nishiyama T."/>
            <person name="Sese J."/>
            <person name="O'Brien M.J."/>
            <person name="Copetti D."/>
            <person name="Mohd Noor M.I."/>
            <person name="Ong R.C."/>
            <person name="Putra M."/>
            <person name="Sireger I.Z."/>
            <person name="Indrioko S."/>
            <person name="Kosugi Y."/>
            <person name="Izuno A."/>
            <person name="Isagi Y."/>
            <person name="Lee S.L."/>
            <person name="Shimizu K.K."/>
        </authorList>
    </citation>
    <scope>NUCLEOTIDE SEQUENCE [LARGE SCALE GENOMIC DNA]</scope>
    <source>
        <strain evidence="12">214</strain>
    </source>
</reference>
<organism evidence="12 13">
    <name type="scientific">Rubroshorea leprosula</name>
    <dbReference type="NCBI Taxonomy" id="152421"/>
    <lineage>
        <taxon>Eukaryota</taxon>
        <taxon>Viridiplantae</taxon>
        <taxon>Streptophyta</taxon>
        <taxon>Embryophyta</taxon>
        <taxon>Tracheophyta</taxon>
        <taxon>Spermatophyta</taxon>
        <taxon>Magnoliopsida</taxon>
        <taxon>eudicotyledons</taxon>
        <taxon>Gunneridae</taxon>
        <taxon>Pentapetalae</taxon>
        <taxon>rosids</taxon>
        <taxon>malvids</taxon>
        <taxon>Malvales</taxon>
        <taxon>Dipterocarpaceae</taxon>
        <taxon>Rubroshorea</taxon>
    </lineage>
</organism>
<keyword evidence="5 10" id="KW-0762">Sugar transport</keyword>
<evidence type="ECO:0000256" key="4">
    <source>
        <dbReference type="ARBA" id="ARBA00022475"/>
    </source>
</evidence>
<feature type="transmembrane region" description="Helical" evidence="10">
    <location>
        <begin position="107"/>
        <end position="127"/>
    </location>
</feature>
<keyword evidence="13" id="KW-1185">Reference proteome</keyword>
<evidence type="ECO:0000313" key="12">
    <source>
        <dbReference type="EMBL" id="GKU92836.1"/>
    </source>
</evidence>
<evidence type="ECO:0000256" key="8">
    <source>
        <dbReference type="ARBA" id="ARBA00022989"/>
    </source>
</evidence>
<comment type="function">
    <text evidence="10">Mediates both low-affinity uptake and efflux of sugar across the membrane.</text>
</comment>
<protein>
    <recommendedName>
        <fullName evidence="10">Bidirectional sugar transporter SWEET</fullName>
    </recommendedName>
</protein>
<feature type="transmembrane region" description="Helical" evidence="10">
    <location>
        <begin position="47"/>
        <end position="65"/>
    </location>
</feature>
<evidence type="ECO:0000313" key="13">
    <source>
        <dbReference type="Proteomes" id="UP001054252"/>
    </source>
</evidence>
<sequence>MAAMINEQLAFAFGILGNIISVLVFLSPGPTFYRIFKKKSTESFHSLPYQVALFSCMLWLYYALLNGMSSALLLITINSFGCVVETIYLTMFFSYASRQSKISSMRLFAFMNVGLFSLVLIVTQLAIRSAPARISVLGWICVAISVSVFAAPLSVMVRVIKTKSVEFMPFNLSFFLTLSAIFWFGYGMFKKDFCVALPNVGGFILGMLQMILYAVYRHKKVADAEKKLPENTKNVAMISKIVPSETSMVDIEGFVNGGDAKEEDAEEREKTETDKKEERIDASGNQKECPV</sequence>
<feature type="compositionally biased region" description="Basic and acidic residues" evidence="11">
    <location>
        <begin position="267"/>
        <end position="281"/>
    </location>
</feature>
<feature type="transmembrane region" description="Helical" evidence="10">
    <location>
        <begin position="71"/>
        <end position="95"/>
    </location>
</feature>
<keyword evidence="7" id="KW-0677">Repeat</keyword>
<feature type="transmembrane region" description="Helical" evidence="10">
    <location>
        <begin position="167"/>
        <end position="189"/>
    </location>
</feature>
<keyword evidence="8 10" id="KW-1133">Transmembrane helix</keyword>
<accession>A0AAV5I3N4</accession>